<feature type="binding site" evidence="13">
    <location>
        <position position="94"/>
    </location>
    <ligand>
        <name>FAD</name>
        <dbReference type="ChEBI" id="CHEBI:57692"/>
    </ligand>
</feature>
<dbReference type="InterPro" id="IPR017938">
    <property type="entry name" value="Riboflavin_synthase-like_b-brl"/>
</dbReference>
<dbReference type="PROSITE" id="PS51384">
    <property type="entry name" value="FAD_FR"/>
    <property type="match status" value="1"/>
</dbReference>
<dbReference type="OrthoDB" id="432685at2759"/>
<evidence type="ECO:0000256" key="11">
    <source>
        <dbReference type="ARBA" id="ARBA00023128"/>
    </source>
</evidence>
<comment type="similarity">
    <text evidence="3 14">Belongs to the flavoprotein pyridine nucleotide cytochrome reductase family.</text>
</comment>
<dbReference type="InterPro" id="IPR001433">
    <property type="entry name" value="OxRdtase_FAD/NAD-bd"/>
</dbReference>
<dbReference type="GO" id="GO:0090524">
    <property type="term" value="F:cytochrome-b5 reductase activity, acting on NADH"/>
    <property type="evidence" value="ECO:0007669"/>
    <property type="project" value="UniProtKB-EC"/>
</dbReference>
<feature type="binding site" evidence="13">
    <location>
        <position position="93"/>
    </location>
    <ligand>
        <name>FAD</name>
        <dbReference type="ChEBI" id="CHEBI:57692"/>
    </ligand>
</feature>
<keyword evidence="17" id="KW-1185">Reference proteome</keyword>
<evidence type="ECO:0000313" key="16">
    <source>
        <dbReference type="EMBL" id="KNC48316.1"/>
    </source>
</evidence>
<dbReference type="CDD" id="cd06183">
    <property type="entry name" value="cyt_b5_reduct_like"/>
    <property type="match status" value="1"/>
</dbReference>
<evidence type="ECO:0000256" key="13">
    <source>
        <dbReference type="PIRSR" id="PIRSR601834-1"/>
    </source>
</evidence>
<dbReference type="GeneID" id="25564085"/>
<feature type="binding site" evidence="13">
    <location>
        <position position="135"/>
    </location>
    <ligand>
        <name>FAD</name>
        <dbReference type="ChEBI" id="CHEBI:57692"/>
    </ligand>
</feature>
<dbReference type="GO" id="GO:0005741">
    <property type="term" value="C:mitochondrial outer membrane"/>
    <property type="evidence" value="ECO:0007669"/>
    <property type="project" value="UniProtKB-SubCell"/>
</dbReference>
<evidence type="ECO:0000256" key="14">
    <source>
        <dbReference type="RuleBase" id="RU361226"/>
    </source>
</evidence>
<name>A0A0L0D8B0_THETB</name>
<dbReference type="AlphaFoldDB" id="A0A0L0D8B0"/>
<dbReference type="EC" id="1.6.2.2" evidence="14"/>
<dbReference type="RefSeq" id="XP_013758883.1">
    <property type="nucleotide sequence ID" value="XM_013903429.1"/>
</dbReference>
<evidence type="ECO:0000256" key="2">
    <source>
        <dbReference type="ARBA" id="ARBA00004294"/>
    </source>
</evidence>
<comment type="subcellular location">
    <subcellularLocation>
        <location evidence="2">Mitochondrion outer membrane</location>
    </subcellularLocation>
</comment>
<gene>
    <name evidence="16" type="ORF">AMSG_04547</name>
</gene>
<evidence type="ECO:0000259" key="15">
    <source>
        <dbReference type="PROSITE" id="PS51384"/>
    </source>
</evidence>
<reference evidence="16 17" key="1">
    <citation type="submission" date="2010-05" db="EMBL/GenBank/DDBJ databases">
        <title>The Genome Sequence of Thecamonas trahens ATCC 50062.</title>
        <authorList>
            <consortium name="The Broad Institute Genome Sequencing Platform"/>
            <person name="Russ C."/>
            <person name="Cuomo C."/>
            <person name="Shea T."/>
            <person name="Young S.K."/>
            <person name="Zeng Q."/>
            <person name="Koehrsen M."/>
            <person name="Haas B."/>
            <person name="Borodovsky M."/>
            <person name="Guigo R."/>
            <person name="Alvarado L."/>
            <person name="Berlin A."/>
            <person name="Bochicchio J."/>
            <person name="Borenstein D."/>
            <person name="Chapman S."/>
            <person name="Chen Z."/>
            <person name="Freedman E."/>
            <person name="Gellesch M."/>
            <person name="Goldberg J."/>
            <person name="Griggs A."/>
            <person name="Gujja S."/>
            <person name="Heilman E."/>
            <person name="Heiman D."/>
            <person name="Hepburn T."/>
            <person name="Howarth C."/>
            <person name="Jen D."/>
            <person name="Larson L."/>
            <person name="Mehta T."/>
            <person name="Park D."/>
            <person name="Pearson M."/>
            <person name="Roberts A."/>
            <person name="Saif S."/>
            <person name="Shenoy N."/>
            <person name="Sisk P."/>
            <person name="Stolte C."/>
            <person name="Sykes S."/>
            <person name="Thomson T."/>
            <person name="Walk T."/>
            <person name="White J."/>
            <person name="Yandava C."/>
            <person name="Burger G."/>
            <person name="Gray M.W."/>
            <person name="Holland P.W.H."/>
            <person name="King N."/>
            <person name="Lang F.B.F."/>
            <person name="Roger A.J."/>
            <person name="Ruiz-Trillo I."/>
            <person name="Lander E."/>
            <person name="Nusbaum C."/>
        </authorList>
    </citation>
    <scope>NUCLEOTIDE SEQUENCE [LARGE SCALE GENOMIC DNA]</scope>
    <source>
        <strain evidence="16 17">ATCC 50062</strain>
    </source>
</reference>
<dbReference type="Gene3D" id="2.40.30.10">
    <property type="entry name" value="Translation factors"/>
    <property type="match status" value="1"/>
</dbReference>
<dbReference type="InterPro" id="IPR001834">
    <property type="entry name" value="CBR-like"/>
</dbReference>
<dbReference type="eggNOG" id="KOG0534">
    <property type="taxonomic scope" value="Eukaryota"/>
</dbReference>
<keyword evidence="12" id="KW-0472">Membrane</keyword>
<feature type="binding site" evidence="13">
    <location>
        <position position="86"/>
    </location>
    <ligand>
        <name>FAD</name>
        <dbReference type="ChEBI" id="CHEBI:57692"/>
    </ligand>
</feature>
<evidence type="ECO:0000256" key="10">
    <source>
        <dbReference type="ARBA" id="ARBA00023027"/>
    </source>
</evidence>
<dbReference type="PRINTS" id="PR00371">
    <property type="entry name" value="FPNCR"/>
</dbReference>
<dbReference type="Proteomes" id="UP000054408">
    <property type="component" value="Unassembled WGS sequence"/>
</dbReference>
<dbReference type="FunFam" id="3.40.50.80:FF:000019">
    <property type="entry name" value="NADH-cytochrome b5 reductase"/>
    <property type="match status" value="1"/>
</dbReference>
<feature type="domain" description="FAD-binding FR-type" evidence="15">
    <location>
        <begin position="15"/>
        <end position="118"/>
    </location>
</feature>
<feature type="binding site" evidence="13">
    <location>
        <position position="84"/>
    </location>
    <ligand>
        <name>FAD</name>
        <dbReference type="ChEBI" id="CHEBI:57692"/>
    </ligand>
</feature>
<evidence type="ECO:0000256" key="7">
    <source>
        <dbReference type="ARBA" id="ARBA00022827"/>
    </source>
</evidence>
<evidence type="ECO:0000256" key="1">
    <source>
        <dbReference type="ARBA" id="ARBA00001974"/>
    </source>
</evidence>
<evidence type="ECO:0000256" key="12">
    <source>
        <dbReference type="ARBA" id="ARBA00023136"/>
    </source>
</evidence>
<dbReference type="FunFam" id="2.40.30.10:FF:000032">
    <property type="entry name" value="NADH-cytochrome b5 reductase"/>
    <property type="match status" value="1"/>
</dbReference>
<dbReference type="OMA" id="CLDPENW"/>
<keyword evidence="9 14" id="KW-0560">Oxidoreductase</keyword>
<keyword evidence="5" id="KW-0812">Transmembrane</keyword>
<dbReference type="InterPro" id="IPR008333">
    <property type="entry name" value="Cbr1-like_FAD-bd_dom"/>
</dbReference>
<dbReference type="PANTHER" id="PTHR19370">
    <property type="entry name" value="NADH-CYTOCHROME B5 REDUCTASE"/>
    <property type="match status" value="1"/>
</dbReference>
<keyword evidence="6" id="KW-1000">Mitochondrion outer membrane</keyword>
<comment type="catalytic activity">
    <reaction evidence="14">
        <text>2 Fe(III)-[cytochrome b5] + NADH = 2 Fe(II)-[cytochrome b5] + NAD(+) + H(+)</text>
        <dbReference type="Rhea" id="RHEA:46680"/>
        <dbReference type="Rhea" id="RHEA-COMP:10438"/>
        <dbReference type="Rhea" id="RHEA-COMP:10439"/>
        <dbReference type="ChEBI" id="CHEBI:15378"/>
        <dbReference type="ChEBI" id="CHEBI:29033"/>
        <dbReference type="ChEBI" id="CHEBI:29034"/>
        <dbReference type="ChEBI" id="CHEBI:57540"/>
        <dbReference type="ChEBI" id="CHEBI:57945"/>
        <dbReference type="EC" id="1.6.2.2"/>
    </reaction>
</comment>
<proteinExistence type="inferred from homology"/>
<dbReference type="PRINTS" id="PR00406">
    <property type="entry name" value="CYTB5RDTASE"/>
</dbReference>
<dbReference type="SUPFAM" id="SSF52343">
    <property type="entry name" value="Ferredoxin reductase-like, C-terminal NADP-linked domain"/>
    <property type="match status" value="1"/>
</dbReference>
<keyword evidence="10 14" id="KW-0520">NAD</keyword>
<evidence type="ECO:0000256" key="4">
    <source>
        <dbReference type="ARBA" id="ARBA00022630"/>
    </source>
</evidence>
<evidence type="ECO:0000256" key="6">
    <source>
        <dbReference type="ARBA" id="ARBA00022787"/>
    </source>
</evidence>
<evidence type="ECO:0000256" key="9">
    <source>
        <dbReference type="ARBA" id="ARBA00023002"/>
    </source>
</evidence>
<dbReference type="EMBL" id="GL349450">
    <property type="protein sequence ID" value="KNC48316.1"/>
    <property type="molecule type" value="Genomic_DNA"/>
</dbReference>
<protein>
    <recommendedName>
        <fullName evidence="14">NADH-cytochrome b5 reductase</fullName>
        <ecNumber evidence="14">1.6.2.2</ecNumber>
    </recommendedName>
</protein>
<keyword evidence="11" id="KW-0496">Mitochondrion</keyword>
<accession>A0A0L0D8B0</accession>
<evidence type="ECO:0000256" key="8">
    <source>
        <dbReference type="ARBA" id="ARBA00022989"/>
    </source>
</evidence>
<dbReference type="Gene3D" id="3.40.50.80">
    <property type="entry name" value="Nucleotide-binding domain of ferredoxin-NADP reductase (FNR) module"/>
    <property type="match status" value="1"/>
</dbReference>
<keyword evidence="8" id="KW-1133">Transmembrane helix</keyword>
<dbReference type="InterPro" id="IPR017927">
    <property type="entry name" value="FAD-bd_FR_type"/>
</dbReference>
<dbReference type="Pfam" id="PF00175">
    <property type="entry name" value="NAD_binding_1"/>
    <property type="match status" value="1"/>
</dbReference>
<comment type="cofactor">
    <cofactor evidence="1 13 14">
        <name>FAD</name>
        <dbReference type="ChEBI" id="CHEBI:57692"/>
    </cofactor>
</comment>
<organism evidence="16 17">
    <name type="scientific">Thecamonas trahens ATCC 50062</name>
    <dbReference type="NCBI Taxonomy" id="461836"/>
    <lineage>
        <taxon>Eukaryota</taxon>
        <taxon>Apusozoa</taxon>
        <taxon>Apusomonadida</taxon>
        <taxon>Apusomonadidae</taxon>
        <taxon>Thecamonas</taxon>
    </lineage>
</organism>
<keyword evidence="4 13" id="KW-0285">Flavoprotein</keyword>
<feature type="binding site" evidence="13">
    <location>
        <position position="69"/>
    </location>
    <ligand>
        <name>FAD</name>
        <dbReference type="ChEBI" id="CHEBI:57692"/>
    </ligand>
</feature>
<dbReference type="SUPFAM" id="SSF63380">
    <property type="entry name" value="Riboflavin synthase domain-like"/>
    <property type="match status" value="1"/>
</dbReference>
<dbReference type="InterPro" id="IPR001709">
    <property type="entry name" value="Flavoprot_Pyr_Nucl_cyt_Rdtase"/>
</dbReference>
<evidence type="ECO:0000256" key="3">
    <source>
        <dbReference type="ARBA" id="ARBA00006105"/>
    </source>
</evidence>
<evidence type="ECO:0000256" key="5">
    <source>
        <dbReference type="ARBA" id="ARBA00022692"/>
    </source>
</evidence>
<feature type="binding site" evidence="13">
    <location>
        <position position="92"/>
    </location>
    <ligand>
        <name>FAD</name>
        <dbReference type="ChEBI" id="CHEBI:57692"/>
    </ligand>
</feature>
<feature type="binding site" evidence="13">
    <location>
        <position position="67"/>
    </location>
    <ligand>
        <name>FAD</name>
        <dbReference type="ChEBI" id="CHEBI:57692"/>
    </ligand>
</feature>
<dbReference type="Pfam" id="PF00970">
    <property type="entry name" value="FAD_binding_6"/>
    <property type="match status" value="1"/>
</dbReference>
<dbReference type="PANTHER" id="PTHR19370:SF184">
    <property type="entry name" value="NADH-CYTOCHROME B5 REDUCTASE-LIKE"/>
    <property type="match status" value="1"/>
</dbReference>
<dbReference type="InterPro" id="IPR039261">
    <property type="entry name" value="FNR_nucleotide-bd"/>
</dbReference>
<dbReference type="STRING" id="461836.A0A0L0D8B0"/>
<sequence length="253" mass="27520">MAQGQEKGSVVLDGKSYSFFRLLERIPLTHNTAVYRFALPHPDDVLGLPIGQHLFLSAEIDGKRVTRQYTPVSGDADLGYFDLVIKVYPGGKMSTHVDRMAPGDEIAVKGPKGRFKYVRGMADALGMIAGGTGITPMLQIITAVLEDPEDTTKLNLIFANVNYEDILLKDDLDSLAATYPDQFSVYYVLNNPPSPEWDGGVGYVSADMIQAWLPPASPATRMLLCGPKPMVKAMKSIAADLGFATDGKQVFAF</sequence>
<evidence type="ECO:0000313" key="17">
    <source>
        <dbReference type="Proteomes" id="UP000054408"/>
    </source>
</evidence>
<keyword evidence="7 13" id="KW-0274">FAD</keyword>